<dbReference type="AlphaFoldDB" id="G2ZK95"/>
<reference evidence="2" key="2">
    <citation type="submission" date="2011-04" db="EMBL/GenBank/DDBJ databases">
        <authorList>
            <person name="Genoscope - CEA"/>
        </authorList>
    </citation>
    <scope>NUCLEOTIDE SEQUENCE</scope>
    <source>
        <strain evidence="2">R229</strain>
    </source>
</reference>
<name>G2ZK95_9RALS</name>
<evidence type="ECO:0000256" key="1">
    <source>
        <dbReference type="SAM" id="MobiDB-lite"/>
    </source>
</evidence>
<evidence type="ECO:0000313" key="2">
    <source>
        <dbReference type="EMBL" id="CCA79458.1"/>
    </source>
</evidence>
<gene>
    <name evidence="2" type="ORF">BDB_60067</name>
</gene>
<reference evidence="2" key="1">
    <citation type="journal article" date="2011" name="PLoS ONE">
        <title>Ralstonia syzygii, the Blood Disease Bacterium and some Asian R. solanacearum strains form a single genomic species despite divergent lifestyles.</title>
        <authorList>
            <person name="Remenant B."/>
            <person name="de Cambiaire J.C."/>
            <person name="Cellier G."/>
            <person name="Jacobs J.M."/>
            <person name="Mangenot S."/>
            <person name="Barbe V."/>
            <person name="Lajus A."/>
            <person name="Vallenet D."/>
            <person name="Medigue C."/>
            <person name="Fegan M."/>
            <person name="Allen C."/>
            <person name="Prior P."/>
        </authorList>
    </citation>
    <scope>NUCLEOTIDE SEQUENCE</scope>
    <source>
        <strain evidence="2">R229</strain>
    </source>
</reference>
<accession>G2ZK95</accession>
<feature type="region of interest" description="Disordered" evidence="1">
    <location>
        <begin position="37"/>
        <end position="62"/>
    </location>
</feature>
<sequence length="62" mass="6436">MPRFPTVGSGPPANAALAPGQLLACGEGRDLRSVWRVAPGRQGQPSAVIPDGRTLHSTCEID</sequence>
<protein>
    <submittedName>
        <fullName evidence="2">Uncharacterized protein</fullName>
    </submittedName>
</protein>
<proteinExistence type="predicted"/>
<organism evidence="2">
    <name type="scientific">blood disease bacterium R229</name>
    <dbReference type="NCBI Taxonomy" id="741978"/>
    <lineage>
        <taxon>Bacteria</taxon>
        <taxon>Pseudomonadati</taxon>
        <taxon>Pseudomonadota</taxon>
        <taxon>Betaproteobacteria</taxon>
        <taxon>Burkholderiales</taxon>
        <taxon>Burkholderiaceae</taxon>
        <taxon>Ralstonia</taxon>
        <taxon>Ralstonia solanacearum species complex</taxon>
    </lineage>
</organism>
<dbReference type="EMBL" id="FR854062">
    <property type="protein sequence ID" value="CCA79458.1"/>
    <property type="molecule type" value="Genomic_DNA"/>
</dbReference>